<evidence type="ECO:0000313" key="6">
    <source>
        <dbReference type="Proteomes" id="UP000460287"/>
    </source>
</evidence>
<accession>A0A7X2MXG3</accession>
<dbReference type="PANTHER" id="PTHR42919">
    <property type="entry name" value="N-ALPHA-ACETYLTRANSFERASE"/>
    <property type="match status" value="1"/>
</dbReference>
<dbReference type="Pfam" id="PF00583">
    <property type="entry name" value="Acetyltransf_1"/>
    <property type="match status" value="1"/>
</dbReference>
<name>A0A7X2MXG3_9CLOT</name>
<dbReference type="EC" id="2.3.1.266" evidence="3"/>
<keyword evidence="2" id="KW-0012">Acyltransferase</keyword>
<dbReference type="Gene3D" id="3.40.630.30">
    <property type="match status" value="1"/>
</dbReference>
<dbReference type="GO" id="GO:0008999">
    <property type="term" value="F:protein-N-terminal-alanine acetyltransferase activity"/>
    <property type="evidence" value="ECO:0007669"/>
    <property type="project" value="UniProtKB-EC"/>
</dbReference>
<dbReference type="EMBL" id="VULX01000005">
    <property type="protein sequence ID" value="MSR90879.1"/>
    <property type="molecule type" value="Genomic_DNA"/>
</dbReference>
<keyword evidence="1 5" id="KW-0808">Transferase</keyword>
<keyword evidence="6" id="KW-1185">Reference proteome</keyword>
<feature type="domain" description="N-acetyltransferase" evidence="4">
    <location>
        <begin position="3"/>
        <end position="148"/>
    </location>
</feature>
<dbReference type="AlphaFoldDB" id="A0A7X2MXG3"/>
<keyword evidence="3" id="KW-0963">Cytoplasm</keyword>
<gene>
    <name evidence="5" type="primary">rimI</name>
    <name evidence="5" type="ORF">FYJ33_05490</name>
</gene>
<dbReference type="PANTHER" id="PTHR42919:SF8">
    <property type="entry name" value="N-ALPHA-ACETYLTRANSFERASE 50"/>
    <property type="match status" value="1"/>
</dbReference>
<sequence length="152" mass="17469">MKINLSPINESHIDGILEISNLSFHMPWSRESIENEFRNRLAHYIIAEDEKGKVIGYGGVWIVVDEGDITNIAVHPDYRGQHIGSMILEEMIRVCSSHSVTAMTLEVRKSNMAAQNLYKKFGFIAEAVRPKYYEDNDEDAILMWKRDIGQKQ</sequence>
<dbReference type="SUPFAM" id="SSF55729">
    <property type="entry name" value="Acyl-CoA N-acyltransferases (Nat)"/>
    <property type="match status" value="1"/>
</dbReference>
<evidence type="ECO:0000256" key="1">
    <source>
        <dbReference type="ARBA" id="ARBA00022679"/>
    </source>
</evidence>
<protein>
    <recommendedName>
        <fullName evidence="3">[Ribosomal protein bS18]-alanine N-acetyltransferase</fullName>
        <ecNumber evidence="3">2.3.1.266</ecNumber>
    </recommendedName>
</protein>
<evidence type="ECO:0000256" key="3">
    <source>
        <dbReference type="RuleBase" id="RU363094"/>
    </source>
</evidence>
<evidence type="ECO:0000313" key="5">
    <source>
        <dbReference type="EMBL" id="MSR90879.1"/>
    </source>
</evidence>
<dbReference type="InterPro" id="IPR006464">
    <property type="entry name" value="AcTrfase_RimI/Ard1"/>
</dbReference>
<organism evidence="5 6">
    <name type="scientific">Inconstantimicrobium porci</name>
    <dbReference type="NCBI Taxonomy" id="2652291"/>
    <lineage>
        <taxon>Bacteria</taxon>
        <taxon>Bacillati</taxon>
        <taxon>Bacillota</taxon>
        <taxon>Clostridia</taxon>
        <taxon>Eubacteriales</taxon>
        <taxon>Clostridiaceae</taxon>
        <taxon>Inconstantimicrobium</taxon>
    </lineage>
</organism>
<comment type="caution">
    <text evidence="5">The sequence shown here is derived from an EMBL/GenBank/DDBJ whole genome shotgun (WGS) entry which is preliminary data.</text>
</comment>
<dbReference type="InterPro" id="IPR016181">
    <property type="entry name" value="Acyl_CoA_acyltransferase"/>
</dbReference>
<evidence type="ECO:0000256" key="2">
    <source>
        <dbReference type="ARBA" id="ARBA00023315"/>
    </source>
</evidence>
<evidence type="ECO:0000259" key="4">
    <source>
        <dbReference type="PROSITE" id="PS51186"/>
    </source>
</evidence>
<comment type="function">
    <text evidence="3">Acetylates the N-terminal alanine of ribosomal protein bS18.</text>
</comment>
<dbReference type="NCBIfam" id="TIGR01575">
    <property type="entry name" value="rimI"/>
    <property type="match status" value="1"/>
</dbReference>
<reference evidence="5 6" key="1">
    <citation type="submission" date="2019-08" db="EMBL/GenBank/DDBJ databases">
        <title>In-depth cultivation of the pig gut microbiome towards novel bacterial diversity and tailored functional studies.</title>
        <authorList>
            <person name="Wylensek D."/>
            <person name="Hitch T.C.A."/>
            <person name="Clavel T."/>
        </authorList>
    </citation>
    <scope>NUCLEOTIDE SEQUENCE [LARGE SCALE GENOMIC DNA]</scope>
    <source>
        <strain evidence="5 6">WCA-383-APC-5B</strain>
    </source>
</reference>
<comment type="similarity">
    <text evidence="3">Belongs to the acetyltransferase family. RimI subfamily.</text>
</comment>
<dbReference type="InterPro" id="IPR000182">
    <property type="entry name" value="GNAT_dom"/>
</dbReference>
<dbReference type="Proteomes" id="UP000460287">
    <property type="component" value="Unassembled WGS sequence"/>
</dbReference>
<proteinExistence type="inferred from homology"/>
<dbReference type="GO" id="GO:0005737">
    <property type="term" value="C:cytoplasm"/>
    <property type="evidence" value="ECO:0007669"/>
    <property type="project" value="UniProtKB-SubCell"/>
</dbReference>
<dbReference type="InterPro" id="IPR051556">
    <property type="entry name" value="N-term/lysine_N-AcTrnsfr"/>
</dbReference>
<dbReference type="PROSITE" id="PS51186">
    <property type="entry name" value="GNAT"/>
    <property type="match status" value="1"/>
</dbReference>
<comment type="subcellular location">
    <subcellularLocation>
        <location evidence="3">Cytoplasm</location>
    </subcellularLocation>
</comment>
<dbReference type="CDD" id="cd04301">
    <property type="entry name" value="NAT_SF"/>
    <property type="match status" value="1"/>
</dbReference>
<comment type="catalytic activity">
    <reaction evidence="3">
        <text>N-terminal L-alanyl-[ribosomal protein bS18] + acetyl-CoA = N-terminal N(alpha)-acetyl-L-alanyl-[ribosomal protein bS18] + CoA + H(+)</text>
        <dbReference type="Rhea" id="RHEA:43756"/>
        <dbReference type="Rhea" id="RHEA-COMP:10676"/>
        <dbReference type="Rhea" id="RHEA-COMP:10677"/>
        <dbReference type="ChEBI" id="CHEBI:15378"/>
        <dbReference type="ChEBI" id="CHEBI:57287"/>
        <dbReference type="ChEBI" id="CHEBI:57288"/>
        <dbReference type="ChEBI" id="CHEBI:64718"/>
        <dbReference type="ChEBI" id="CHEBI:83683"/>
        <dbReference type="EC" id="2.3.1.266"/>
    </reaction>
</comment>
<dbReference type="RefSeq" id="WP_154530759.1">
    <property type="nucleotide sequence ID" value="NZ_JAQXTV010000111.1"/>
</dbReference>